<keyword evidence="2" id="KW-1185">Reference proteome</keyword>
<proteinExistence type="predicted"/>
<protein>
    <submittedName>
        <fullName evidence="1">Uncharacterized protein</fullName>
    </submittedName>
</protein>
<comment type="caution">
    <text evidence="1">The sequence shown here is derived from an EMBL/GenBank/DDBJ whole genome shotgun (WGS) entry which is preliminary data.</text>
</comment>
<dbReference type="EMBL" id="JAFBFI010000008">
    <property type="protein sequence ID" value="MBM7692701.1"/>
    <property type="molecule type" value="Genomic_DNA"/>
</dbReference>
<accession>A0ABS2QHQ3</accession>
<dbReference type="Proteomes" id="UP000823486">
    <property type="component" value="Unassembled WGS sequence"/>
</dbReference>
<name>A0ABS2QHQ3_9BACI</name>
<gene>
    <name evidence="1" type="ORF">JOC77_002132</name>
</gene>
<evidence type="ECO:0000313" key="2">
    <source>
        <dbReference type="Proteomes" id="UP000823486"/>
    </source>
</evidence>
<evidence type="ECO:0000313" key="1">
    <source>
        <dbReference type="EMBL" id="MBM7692701.1"/>
    </source>
</evidence>
<organism evidence="1 2">
    <name type="scientific">Peribacillus deserti</name>
    <dbReference type="NCBI Taxonomy" id="673318"/>
    <lineage>
        <taxon>Bacteria</taxon>
        <taxon>Bacillati</taxon>
        <taxon>Bacillota</taxon>
        <taxon>Bacilli</taxon>
        <taxon>Bacillales</taxon>
        <taxon>Bacillaceae</taxon>
        <taxon>Peribacillus</taxon>
    </lineage>
</organism>
<sequence>MEMLTRNKFEKSASFIKANARPLDASLFNTILKEAVQNM</sequence>
<reference evidence="1 2" key="1">
    <citation type="submission" date="2021-01" db="EMBL/GenBank/DDBJ databases">
        <title>Genomic Encyclopedia of Type Strains, Phase IV (KMG-IV): sequencing the most valuable type-strain genomes for metagenomic binning, comparative biology and taxonomic classification.</title>
        <authorList>
            <person name="Goeker M."/>
        </authorList>
    </citation>
    <scope>NUCLEOTIDE SEQUENCE [LARGE SCALE GENOMIC DNA]</scope>
    <source>
        <strain evidence="1 2">DSM 105482</strain>
    </source>
</reference>